<keyword evidence="7" id="KW-0067">ATP-binding</keyword>
<feature type="transmembrane region" description="Helical" evidence="12">
    <location>
        <begin position="369"/>
        <end position="389"/>
    </location>
</feature>
<name>A0AAN6WQH3_9PEZI</name>
<evidence type="ECO:0000256" key="4">
    <source>
        <dbReference type="ARBA" id="ARBA00022490"/>
    </source>
</evidence>
<dbReference type="PROSITE" id="PS01132">
    <property type="entry name" value="ACTINS_ACT_LIKE"/>
    <property type="match status" value="1"/>
</dbReference>
<evidence type="ECO:0000313" key="15">
    <source>
        <dbReference type="Proteomes" id="UP001302126"/>
    </source>
</evidence>
<evidence type="ECO:0000256" key="5">
    <source>
        <dbReference type="ARBA" id="ARBA00022692"/>
    </source>
</evidence>
<dbReference type="InterPro" id="IPR020846">
    <property type="entry name" value="MFS_dom"/>
</dbReference>
<feature type="transmembrane region" description="Helical" evidence="12">
    <location>
        <begin position="466"/>
        <end position="485"/>
    </location>
</feature>
<feature type="transmembrane region" description="Helical" evidence="12">
    <location>
        <begin position="305"/>
        <end position="329"/>
    </location>
</feature>
<feature type="transmembrane region" description="Helical" evidence="12">
    <location>
        <begin position="164"/>
        <end position="188"/>
    </location>
</feature>
<dbReference type="GO" id="GO:0003779">
    <property type="term" value="F:actin binding"/>
    <property type="evidence" value="ECO:0007669"/>
    <property type="project" value="UniProtKB-KW"/>
</dbReference>
<feature type="transmembrane region" description="Helical" evidence="12">
    <location>
        <begin position="335"/>
        <end position="357"/>
    </location>
</feature>
<feature type="domain" description="Major facilitator superfamily (MFS) profile" evidence="13">
    <location>
        <begin position="15"/>
        <end position="491"/>
    </location>
</feature>
<dbReference type="Gene3D" id="3.30.420.40">
    <property type="match status" value="2"/>
</dbReference>
<comment type="caution">
    <text evidence="14">The sequence shown here is derived from an EMBL/GenBank/DDBJ whole genome shotgun (WGS) entry which is preliminary data.</text>
</comment>
<dbReference type="SMART" id="SM00268">
    <property type="entry name" value="ACTIN"/>
    <property type="match status" value="1"/>
</dbReference>
<evidence type="ECO:0000256" key="11">
    <source>
        <dbReference type="ARBA" id="ARBA00023212"/>
    </source>
</evidence>
<keyword evidence="10" id="KW-0009">Actin-binding</keyword>
<feature type="transmembrane region" description="Helical" evidence="12">
    <location>
        <begin position="395"/>
        <end position="415"/>
    </location>
</feature>
<keyword evidence="4" id="KW-0963">Cytoplasm</keyword>
<dbReference type="GO" id="GO:0022857">
    <property type="term" value="F:transmembrane transporter activity"/>
    <property type="evidence" value="ECO:0007669"/>
    <property type="project" value="InterPro"/>
</dbReference>
<dbReference type="PANTHER" id="PTHR11937">
    <property type="entry name" value="ACTIN"/>
    <property type="match status" value="1"/>
</dbReference>
<keyword evidence="9 12" id="KW-0472">Membrane</keyword>
<dbReference type="PRINTS" id="PR00190">
    <property type="entry name" value="ACTIN"/>
</dbReference>
<feature type="transmembrane region" description="Helical" evidence="12">
    <location>
        <begin position="7"/>
        <end position="28"/>
    </location>
</feature>
<accession>A0AAN6WQH3</accession>
<feature type="transmembrane region" description="Helical" evidence="12">
    <location>
        <begin position="105"/>
        <end position="123"/>
    </location>
</feature>
<protein>
    <submittedName>
        <fullName evidence="14">Actin-domain-containing protein</fullName>
    </submittedName>
</protein>
<dbReference type="InterPro" id="IPR005829">
    <property type="entry name" value="Sugar_transporter_CS"/>
</dbReference>
<dbReference type="FunFam" id="3.30.420.40:FF:000050">
    <property type="entry name" value="Actin, alpha skeletal muscle"/>
    <property type="match status" value="1"/>
</dbReference>
<evidence type="ECO:0000256" key="12">
    <source>
        <dbReference type="SAM" id="Phobius"/>
    </source>
</evidence>
<dbReference type="FunFam" id="3.90.640.10:FF:000005">
    <property type="entry name" value="Actin-related protein 2"/>
    <property type="match status" value="1"/>
</dbReference>
<dbReference type="PROSITE" id="PS00217">
    <property type="entry name" value="SUGAR_TRANSPORT_2"/>
    <property type="match status" value="1"/>
</dbReference>
<dbReference type="GO" id="GO:0005856">
    <property type="term" value="C:cytoskeleton"/>
    <property type="evidence" value="ECO:0007669"/>
    <property type="project" value="UniProtKB-SubCell"/>
</dbReference>
<dbReference type="InterPro" id="IPR036259">
    <property type="entry name" value="MFS_trans_sf"/>
</dbReference>
<feature type="transmembrane region" description="Helical" evidence="12">
    <location>
        <begin position="194"/>
        <end position="213"/>
    </location>
</feature>
<reference evidence="14" key="2">
    <citation type="submission" date="2023-05" db="EMBL/GenBank/DDBJ databases">
        <authorList>
            <consortium name="Lawrence Berkeley National Laboratory"/>
            <person name="Steindorff A."/>
            <person name="Hensen N."/>
            <person name="Bonometti L."/>
            <person name="Westerberg I."/>
            <person name="Brannstrom I.O."/>
            <person name="Guillou S."/>
            <person name="Cros-Aarteil S."/>
            <person name="Calhoun S."/>
            <person name="Haridas S."/>
            <person name="Kuo A."/>
            <person name="Mondo S."/>
            <person name="Pangilinan J."/>
            <person name="Riley R."/>
            <person name="Labutti K."/>
            <person name="Andreopoulos B."/>
            <person name="Lipzen A."/>
            <person name="Chen C."/>
            <person name="Yanf M."/>
            <person name="Daum C."/>
            <person name="Ng V."/>
            <person name="Clum A."/>
            <person name="Ohm R."/>
            <person name="Martin F."/>
            <person name="Silar P."/>
            <person name="Natvig D."/>
            <person name="Lalanne C."/>
            <person name="Gautier V."/>
            <person name="Ament-Velasquez S.L."/>
            <person name="Kruys A."/>
            <person name="Hutchinson M.I."/>
            <person name="Powell A.J."/>
            <person name="Barry K."/>
            <person name="Miller A.N."/>
            <person name="Grigoriev I.V."/>
            <person name="Debuchy R."/>
            <person name="Gladieux P."/>
            <person name="Thoren M.H."/>
            <person name="Johannesson H."/>
        </authorList>
    </citation>
    <scope>NUCLEOTIDE SEQUENCE</scope>
    <source>
        <strain evidence="14">PSN309</strain>
    </source>
</reference>
<evidence type="ECO:0000256" key="10">
    <source>
        <dbReference type="ARBA" id="ARBA00023203"/>
    </source>
</evidence>
<dbReference type="GO" id="GO:0005524">
    <property type="term" value="F:ATP binding"/>
    <property type="evidence" value="ECO:0007669"/>
    <property type="project" value="UniProtKB-KW"/>
</dbReference>
<evidence type="ECO:0000256" key="7">
    <source>
        <dbReference type="ARBA" id="ARBA00022840"/>
    </source>
</evidence>
<dbReference type="Gene3D" id="3.90.640.10">
    <property type="entry name" value="Actin, Chain A, domain 4"/>
    <property type="match status" value="1"/>
</dbReference>
<evidence type="ECO:0000313" key="14">
    <source>
        <dbReference type="EMBL" id="KAK4185585.1"/>
    </source>
</evidence>
<gene>
    <name evidence="14" type="ORF">QBC35DRAFT_516797</name>
</gene>
<feature type="transmembrane region" description="Helical" evidence="12">
    <location>
        <begin position="76"/>
        <end position="93"/>
    </location>
</feature>
<evidence type="ECO:0000256" key="1">
    <source>
        <dbReference type="ARBA" id="ARBA00004141"/>
    </source>
</evidence>
<evidence type="ECO:0000256" key="3">
    <source>
        <dbReference type="ARBA" id="ARBA00010121"/>
    </source>
</evidence>
<keyword evidence="11" id="KW-0206">Cytoskeleton</keyword>
<comment type="subcellular location">
    <subcellularLocation>
        <location evidence="2">Cytoplasm</location>
        <location evidence="2">Cytoskeleton</location>
    </subcellularLocation>
    <subcellularLocation>
        <location evidence="1">Membrane</location>
        <topology evidence="1">Multi-pass membrane protein</topology>
    </subcellularLocation>
</comment>
<dbReference type="Proteomes" id="UP001302126">
    <property type="component" value="Unassembled WGS sequence"/>
</dbReference>
<dbReference type="SUPFAM" id="SSF103473">
    <property type="entry name" value="MFS general substrate transporter"/>
    <property type="match status" value="1"/>
</dbReference>
<dbReference type="Pfam" id="PF00022">
    <property type="entry name" value="Actin"/>
    <property type="match status" value="1"/>
</dbReference>
<evidence type="ECO:0000256" key="9">
    <source>
        <dbReference type="ARBA" id="ARBA00023136"/>
    </source>
</evidence>
<dbReference type="GO" id="GO:0034314">
    <property type="term" value="P:Arp2/3 complex-mediated actin nucleation"/>
    <property type="evidence" value="ECO:0007669"/>
    <property type="project" value="UniProtKB-ARBA"/>
</dbReference>
<evidence type="ECO:0000256" key="6">
    <source>
        <dbReference type="ARBA" id="ARBA00022741"/>
    </source>
</evidence>
<dbReference type="Pfam" id="PF07690">
    <property type="entry name" value="MFS_1"/>
    <property type="match status" value="1"/>
</dbReference>
<dbReference type="InterPro" id="IPR043129">
    <property type="entry name" value="ATPase_NBD"/>
</dbReference>
<feature type="transmembrane region" description="Helical" evidence="12">
    <location>
        <begin position="435"/>
        <end position="454"/>
    </location>
</feature>
<evidence type="ECO:0000256" key="8">
    <source>
        <dbReference type="ARBA" id="ARBA00022989"/>
    </source>
</evidence>
<dbReference type="InterPro" id="IPR011701">
    <property type="entry name" value="MFS"/>
</dbReference>
<dbReference type="SUPFAM" id="SSF53067">
    <property type="entry name" value="Actin-like ATPase domain"/>
    <property type="match status" value="2"/>
</dbReference>
<comment type="similarity">
    <text evidence="3">Belongs to the actin family. ARP2 subfamily.</text>
</comment>
<keyword evidence="15" id="KW-1185">Reference proteome</keyword>
<proteinExistence type="inferred from homology"/>
<keyword evidence="8 12" id="KW-1133">Transmembrane helix</keyword>
<sequence>MSSTLQGITPFLVILVVIATLAPLQFGYHLAELNAPQDVITCQEKSISTLQRLASMVGKASAPDDQDCIPMSASDFAAISAVFTIGGLLGALTSGPFSSSRGRRLSMQITALCYLLGSVIVTSAKSVPIMIIGRFIEGIAAGASTVVVPLYISEVAPPAQRGFFGAFTQVSINTGILFTQTLGFFLSYGSAWRWIPGTGIIIGLAQIIGLILVPESPAWTASAKGDVTQARRVLQRIRGKQSNIDDEVESWGHGGGKPPSEEERLLVRDDIVSTEASSVLSPTAHSPRVHLGFLQVVRDPYTRPAIIAVVGIMFAQQLCGINSIIMYSVSLLKDLLPISSGLLTIIISIINLATTIASSPLPDKFGRKTCLLASIVGQGSSSLLLALAIRFEFKILSAVAVLLFVALFAVGLGPVPFIMASELVGPEAVGATQSWALGASYVATFLVAYLFPIVNQALNDAFGGAGWVYFIFAGFALLWAIFISARVPETKVLDGGTGFLKVGYAAQNFPEFQYPSIVGRPILRTEEKGGSDMVIKDIMCGDEAAAARTMLQVSYPMENGIVKKWDDMQHLWDYTFFEKMKIDPRGRKILLTEPPLNPLKNREQMCEVMFERYEFGGVYVAIQAVLALYAQGLSSGVVVDSGDGVTHIVPVYESVVLNHLTRRLDVAGRDVTRNLIALLLRRGYALNRTADFETVRQIKEKLCYVSYDLELDKRLSEDTTVLVESYTLPDGRVIRVGSERFEAPECLFQPHLVDCDQPGIAEFLFNTIQAADVDVRSSLFKAIVLSGGSSMYPGLPSRLEKELKQLWLTRVLGGNPERLNKFKVRIEDPPRRRHMVFLGGAVLANIMADKESMWISKQEWEEQGTRILEKLGPR</sequence>
<dbReference type="InterPro" id="IPR020902">
    <property type="entry name" value="Actin/actin-like_CS"/>
</dbReference>
<evidence type="ECO:0000256" key="2">
    <source>
        <dbReference type="ARBA" id="ARBA00004245"/>
    </source>
</evidence>
<dbReference type="CDD" id="cd10220">
    <property type="entry name" value="ASKHA_NBD_Arp2"/>
    <property type="match status" value="1"/>
</dbReference>
<dbReference type="PROSITE" id="PS50850">
    <property type="entry name" value="MFS"/>
    <property type="match status" value="1"/>
</dbReference>
<evidence type="ECO:0000259" key="13">
    <source>
        <dbReference type="PROSITE" id="PS50850"/>
    </source>
</evidence>
<dbReference type="InterPro" id="IPR004000">
    <property type="entry name" value="Actin"/>
</dbReference>
<reference evidence="14" key="1">
    <citation type="journal article" date="2023" name="Mol. Phylogenet. Evol.">
        <title>Genome-scale phylogeny and comparative genomics of the fungal order Sordariales.</title>
        <authorList>
            <person name="Hensen N."/>
            <person name="Bonometti L."/>
            <person name="Westerberg I."/>
            <person name="Brannstrom I.O."/>
            <person name="Guillou S."/>
            <person name="Cros-Aarteil S."/>
            <person name="Calhoun S."/>
            <person name="Haridas S."/>
            <person name="Kuo A."/>
            <person name="Mondo S."/>
            <person name="Pangilinan J."/>
            <person name="Riley R."/>
            <person name="LaButti K."/>
            <person name="Andreopoulos B."/>
            <person name="Lipzen A."/>
            <person name="Chen C."/>
            <person name="Yan M."/>
            <person name="Daum C."/>
            <person name="Ng V."/>
            <person name="Clum A."/>
            <person name="Steindorff A."/>
            <person name="Ohm R.A."/>
            <person name="Martin F."/>
            <person name="Silar P."/>
            <person name="Natvig D.O."/>
            <person name="Lalanne C."/>
            <person name="Gautier V."/>
            <person name="Ament-Velasquez S.L."/>
            <person name="Kruys A."/>
            <person name="Hutchinson M.I."/>
            <person name="Powell A.J."/>
            <person name="Barry K."/>
            <person name="Miller A.N."/>
            <person name="Grigoriev I.V."/>
            <person name="Debuchy R."/>
            <person name="Gladieux P."/>
            <person name="Hiltunen Thoren M."/>
            <person name="Johannesson H."/>
        </authorList>
    </citation>
    <scope>NUCLEOTIDE SEQUENCE</scope>
    <source>
        <strain evidence="14">PSN309</strain>
    </source>
</reference>
<dbReference type="AlphaFoldDB" id="A0AAN6WQH3"/>
<dbReference type="EMBL" id="MU864445">
    <property type="protein sequence ID" value="KAK4185585.1"/>
    <property type="molecule type" value="Genomic_DNA"/>
</dbReference>
<dbReference type="Gene3D" id="1.20.1250.20">
    <property type="entry name" value="MFS general substrate transporter like domains"/>
    <property type="match status" value="1"/>
</dbReference>
<organism evidence="14 15">
    <name type="scientific">Podospora australis</name>
    <dbReference type="NCBI Taxonomy" id="1536484"/>
    <lineage>
        <taxon>Eukaryota</taxon>
        <taxon>Fungi</taxon>
        <taxon>Dikarya</taxon>
        <taxon>Ascomycota</taxon>
        <taxon>Pezizomycotina</taxon>
        <taxon>Sordariomycetes</taxon>
        <taxon>Sordariomycetidae</taxon>
        <taxon>Sordariales</taxon>
        <taxon>Podosporaceae</taxon>
        <taxon>Podospora</taxon>
    </lineage>
</organism>
<dbReference type="GO" id="GO:0016020">
    <property type="term" value="C:membrane"/>
    <property type="evidence" value="ECO:0007669"/>
    <property type="project" value="UniProtKB-SubCell"/>
</dbReference>
<keyword evidence="5 12" id="KW-0812">Transmembrane</keyword>
<keyword evidence="6" id="KW-0547">Nucleotide-binding</keyword>